<keyword evidence="4" id="KW-1185">Reference proteome</keyword>
<feature type="compositionally biased region" description="Polar residues" evidence="1">
    <location>
        <begin position="214"/>
        <end position="226"/>
    </location>
</feature>
<sequence>MERLVGRISPLSPFFSLLAAFEAVCATFLAFFRKYSPSQAMSLADRVSLIFQCGVPPHSTGYPRHSLEAQYTLLTTSTEMPSVGPRASKEEFMQALGLSSHDPQHEQFYRAMRDETIAVYNRLNEDPSNLLDTVAADPSTKPPYFWHHIKPERQQWAVREIAQNAGPRTRPLFARGEVSGEYGPNWVAGWLLYSVFRSRDVRNNRNRRKGEDSGQASRQSKQNDTGQPKKEYYDPVRNG</sequence>
<organism evidence="3 4">
    <name type="scientific">Aspergillus calidoustus</name>
    <dbReference type="NCBI Taxonomy" id="454130"/>
    <lineage>
        <taxon>Eukaryota</taxon>
        <taxon>Fungi</taxon>
        <taxon>Dikarya</taxon>
        <taxon>Ascomycota</taxon>
        <taxon>Pezizomycotina</taxon>
        <taxon>Eurotiomycetes</taxon>
        <taxon>Eurotiomycetidae</taxon>
        <taxon>Eurotiales</taxon>
        <taxon>Aspergillaceae</taxon>
        <taxon>Aspergillus</taxon>
        <taxon>Aspergillus subgen. Nidulantes</taxon>
    </lineage>
</organism>
<keyword evidence="2" id="KW-0812">Transmembrane</keyword>
<evidence type="ECO:0000256" key="2">
    <source>
        <dbReference type="SAM" id="Phobius"/>
    </source>
</evidence>
<keyword evidence="2" id="KW-1133">Transmembrane helix</keyword>
<keyword evidence="2" id="KW-0472">Membrane</keyword>
<proteinExistence type="predicted"/>
<dbReference type="Proteomes" id="UP000054771">
    <property type="component" value="Unassembled WGS sequence"/>
</dbReference>
<dbReference type="OMA" id="WAVREIA"/>
<feature type="transmembrane region" description="Helical" evidence="2">
    <location>
        <begin position="12"/>
        <end position="32"/>
    </location>
</feature>
<accession>A0A0U5GWH4</accession>
<evidence type="ECO:0000256" key="1">
    <source>
        <dbReference type="SAM" id="MobiDB-lite"/>
    </source>
</evidence>
<name>A0A0U5GWH4_ASPCI</name>
<evidence type="ECO:0000313" key="4">
    <source>
        <dbReference type="Proteomes" id="UP000054771"/>
    </source>
</evidence>
<dbReference type="OrthoDB" id="4502478at2759"/>
<evidence type="ECO:0000313" key="3">
    <source>
        <dbReference type="EMBL" id="CEL05380.1"/>
    </source>
</evidence>
<gene>
    <name evidence="3" type="ORF">ASPCAL06498</name>
</gene>
<dbReference type="EMBL" id="CDMC01000005">
    <property type="protein sequence ID" value="CEL05380.1"/>
    <property type="molecule type" value="Genomic_DNA"/>
</dbReference>
<feature type="compositionally biased region" description="Basic and acidic residues" evidence="1">
    <location>
        <begin position="227"/>
        <end position="239"/>
    </location>
</feature>
<dbReference type="AlphaFoldDB" id="A0A0U5GWH4"/>
<protein>
    <submittedName>
        <fullName evidence="3">Uncharacterized protein</fullName>
    </submittedName>
</protein>
<feature type="region of interest" description="Disordered" evidence="1">
    <location>
        <begin position="204"/>
        <end position="239"/>
    </location>
</feature>
<reference evidence="4" key="1">
    <citation type="journal article" date="2016" name="Genome Announc.">
        <title>Draft genome sequences of fungus Aspergillus calidoustus.</title>
        <authorList>
            <person name="Horn F."/>
            <person name="Linde J."/>
            <person name="Mattern D.J."/>
            <person name="Walther G."/>
            <person name="Guthke R."/>
            <person name="Scherlach K."/>
            <person name="Martin K."/>
            <person name="Brakhage A.A."/>
            <person name="Petzke L."/>
            <person name="Valiante V."/>
        </authorList>
    </citation>
    <scope>NUCLEOTIDE SEQUENCE [LARGE SCALE GENOMIC DNA]</scope>
    <source>
        <strain evidence="4">SF006504</strain>
    </source>
</reference>